<keyword evidence="2" id="KW-1185">Reference proteome</keyword>
<dbReference type="GeneID" id="64964444"/>
<dbReference type="EMBL" id="AP024431">
    <property type="protein sequence ID" value="BCS03123.1"/>
    <property type="molecule type" value="Genomic_DNA"/>
</dbReference>
<evidence type="ECO:0000313" key="1">
    <source>
        <dbReference type="EMBL" id="BCS03123.1"/>
    </source>
</evidence>
<gene>
    <name evidence="1" type="ORF">AKAW2_70001S</name>
</gene>
<dbReference type="AlphaFoldDB" id="A0A7R7WHK9"/>
<protein>
    <submittedName>
        <fullName evidence="1">Uncharacterized protein</fullName>
    </submittedName>
</protein>
<evidence type="ECO:0000313" key="2">
    <source>
        <dbReference type="Proteomes" id="UP000661280"/>
    </source>
</evidence>
<accession>A0A7R7WHK9</accession>
<organism evidence="1 2">
    <name type="scientific">Aspergillus kawachii</name>
    <name type="common">White koji mold</name>
    <name type="synonym">Aspergillus awamori var. kawachi</name>
    <dbReference type="NCBI Taxonomy" id="1069201"/>
    <lineage>
        <taxon>Eukaryota</taxon>
        <taxon>Fungi</taxon>
        <taxon>Dikarya</taxon>
        <taxon>Ascomycota</taxon>
        <taxon>Pezizomycotina</taxon>
        <taxon>Eurotiomycetes</taxon>
        <taxon>Eurotiomycetidae</taxon>
        <taxon>Eurotiales</taxon>
        <taxon>Aspergillaceae</taxon>
        <taxon>Aspergillus</taxon>
        <taxon>Aspergillus subgen. Circumdati</taxon>
    </lineage>
</organism>
<proteinExistence type="predicted"/>
<dbReference type="RefSeq" id="XP_041546885.1">
    <property type="nucleotide sequence ID" value="XM_041682534.1"/>
</dbReference>
<dbReference type="Proteomes" id="UP000661280">
    <property type="component" value="Chromosome 7"/>
</dbReference>
<name>A0A7R7WHK9_ASPKA</name>
<reference evidence="1" key="1">
    <citation type="submission" date="2021-01" db="EMBL/GenBank/DDBJ databases">
        <authorList>
            <consortium name="Aspergillus luchuensis mut. kawachii IFO 4304 genome sequencing consortium"/>
            <person name="Kazuki M."/>
            <person name="Futagami T."/>
        </authorList>
    </citation>
    <scope>NUCLEOTIDE SEQUENCE</scope>
    <source>
        <strain evidence="1">IFO 4308</strain>
    </source>
</reference>
<sequence length="67" mass="7775">MLCCVGSSWDNSFRSNVLAANEQTQLRLVAMDPREDSLQEREGMIRGEELLRAVQVTTRRLRKHRDT</sequence>
<dbReference type="KEGG" id="aluc:AKAW2_70001S"/>
<reference evidence="1" key="2">
    <citation type="submission" date="2021-02" db="EMBL/GenBank/DDBJ databases">
        <title>Aspergillus luchuensis mut. kawachii IFO 4304 genome sequence.</title>
        <authorList>
            <person name="Mori K."/>
            <person name="Kadooka C."/>
            <person name="Goto M."/>
            <person name="Futagami T."/>
        </authorList>
    </citation>
    <scope>NUCLEOTIDE SEQUENCE</scope>
    <source>
        <strain evidence="1">IFO 4308</strain>
    </source>
</reference>